<dbReference type="EMBL" id="CAACVG010011630">
    <property type="protein sequence ID" value="VEN58538.1"/>
    <property type="molecule type" value="Genomic_DNA"/>
</dbReference>
<evidence type="ECO:0000256" key="1">
    <source>
        <dbReference type="ARBA" id="ARBA00004496"/>
    </source>
</evidence>
<dbReference type="PANTHER" id="PTHR46545">
    <property type="entry name" value="LEUCINE-RICH REPEAT-CONTAINING PROTEIN 51"/>
    <property type="match status" value="1"/>
</dbReference>
<dbReference type="PROSITE" id="PS51450">
    <property type="entry name" value="LRR"/>
    <property type="match status" value="1"/>
</dbReference>
<reference evidence="5 6" key="1">
    <citation type="submission" date="2019-01" db="EMBL/GenBank/DDBJ databases">
        <authorList>
            <person name="Sayadi A."/>
        </authorList>
    </citation>
    <scope>NUCLEOTIDE SEQUENCE [LARGE SCALE GENOMIC DNA]</scope>
</reference>
<proteinExistence type="predicted"/>
<keyword evidence="3" id="KW-0433">Leucine-rich repeat</keyword>
<evidence type="ECO:0000313" key="5">
    <source>
        <dbReference type="EMBL" id="VEN58538.1"/>
    </source>
</evidence>
<sequence length="140" mass="15900">MAANSSKMTETSLLSTGKPADFSFRSLKTINVTNFLETIGLEGARYTRVAGVPERGGEGKKFLTKSLWLNNNKLRNFKHVDELVEAVLEYPNELGWIDFSFNYITEIDEIANLDFSPVVHNEKLYPKPAEILKKLKETKM</sequence>
<gene>
    <name evidence="5" type="ORF">CALMAC_LOCUS16872</name>
</gene>
<name>A0A653DEX6_CALMS</name>
<evidence type="ECO:0000256" key="3">
    <source>
        <dbReference type="ARBA" id="ARBA00022614"/>
    </source>
</evidence>
<evidence type="ECO:0000313" key="6">
    <source>
        <dbReference type="Proteomes" id="UP000410492"/>
    </source>
</evidence>
<dbReference type="InterPro" id="IPR001611">
    <property type="entry name" value="Leu-rich_rpt"/>
</dbReference>
<evidence type="ECO:0000256" key="2">
    <source>
        <dbReference type="ARBA" id="ARBA00022490"/>
    </source>
</evidence>
<dbReference type="GO" id="GO:0005737">
    <property type="term" value="C:cytoplasm"/>
    <property type="evidence" value="ECO:0007669"/>
    <property type="project" value="UniProtKB-SubCell"/>
</dbReference>
<protein>
    <submittedName>
        <fullName evidence="5">Uncharacterized protein</fullName>
    </submittedName>
</protein>
<dbReference type="OrthoDB" id="676979at2759"/>
<organism evidence="5 6">
    <name type="scientific">Callosobruchus maculatus</name>
    <name type="common">Southern cowpea weevil</name>
    <name type="synonym">Pulse bruchid</name>
    <dbReference type="NCBI Taxonomy" id="64391"/>
    <lineage>
        <taxon>Eukaryota</taxon>
        <taxon>Metazoa</taxon>
        <taxon>Ecdysozoa</taxon>
        <taxon>Arthropoda</taxon>
        <taxon>Hexapoda</taxon>
        <taxon>Insecta</taxon>
        <taxon>Pterygota</taxon>
        <taxon>Neoptera</taxon>
        <taxon>Endopterygota</taxon>
        <taxon>Coleoptera</taxon>
        <taxon>Polyphaga</taxon>
        <taxon>Cucujiformia</taxon>
        <taxon>Chrysomeloidea</taxon>
        <taxon>Chrysomelidae</taxon>
        <taxon>Bruchinae</taxon>
        <taxon>Bruchini</taxon>
        <taxon>Callosobruchus</taxon>
    </lineage>
</organism>
<dbReference type="PANTHER" id="PTHR46545:SF1">
    <property type="entry name" value="LEUCINE-RICH REPEAT-CONTAINING PROTEIN 51"/>
    <property type="match status" value="1"/>
</dbReference>
<accession>A0A653DEX6</accession>
<keyword evidence="6" id="KW-1185">Reference proteome</keyword>
<evidence type="ECO:0000256" key="4">
    <source>
        <dbReference type="ARBA" id="ARBA00022737"/>
    </source>
</evidence>
<dbReference type="Proteomes" id="UP000410492">
    <property type="component" value="Unassembled WGS sequence"/>
</dbReference>
<comment type="subcellular location">
    <subcellularLocation>
        <location evidence="1">Cytoplasm</location>
    </subcellularLocation>
</comment>
<keyword evidence="4" id="KW-0677">Repeat</keyword>
<dbReference type="AlphaFoldDB" id="A0A653DEX6"/>
<keyword evidence="2" id="KW-0963">Cytoplasm</keyword>